<dbReference type="EMBL" id="LJGW01000089">
    <property type="protein sequence ID" value="OEV13243.1"/>
    <property type="molecule type" value="Genomic_DNA"/>
</dbReference>
<comment type="caution">
    <text evidence="1">The sequence shown here is derived from an EMBL/GenBank/DDBJ whole genome shotgun (WGS) entry which is preliminary data.</text>
</comment>
<sequence length="180" mass="20588">MYRAPQVAAENTTALYAIEPEPGDWAYALDDPPEIYGPGWYPFHRHVTRPVPHDGAPLRLPRLERTGRTEPRPVRISPNTAYRAWHNEYVTLFGYRDDARVLARTHLYVSPCTVRSAEFGIDLRKKSITVPEACPDNLRQQAEEKARRVLAFLLAARAERRRGLASPHGILHAEMRPRSE</sequence>
<proteinExistence type="predicted"/>
<keyword evidence="2" id="KW-1185">Reference proteome</keyword>
<organism evidence="1 2">
    <name type="scientific">Streptomyces nanshensis</name>
    <dbReference type="NCBI Taxonomy" id="518642"/>
    <lineage>
        <taxon>Bacteria</taxon>
        <taxon>Bacillati</taxon>
        <taxon>Actinomycetota</taxon>
        <taxon>Actinomycetes</taxon>
        <taxon>Kitasatosporales</taxon>
        <taxon>Streptomycetaceae</taxon>
        <taxon>Streptomyces</taxon>
    </lineage>
</organism>
<evidence type="ECO:0000313" key="2">
    <source>
        <dbReference type="Proteomes" id="UP000176005"/>
    </source>
</evidence>
<evidence type="ECO:0000313" key="1">
    <source>
        <dbReference type="EMBL" id="OEV13243.1"/>
    </source>
</evidence>
<accession>A0A1E7LB94</accession>
<dbReference type="AlphaFoldDB" id="A0A1E7LB94"/>
<protein>
    <submittedName>
        <fullName evidence="1">Uncharacterized protein</fullName>
    </submittedName>
</protein>
<gene>
    <name evidence="1" type="ORF">AN218_04500</name>
</gene>
<dbReference type="Proteomes" id="UP000176005">
    <property type="component" value="Unassembled WGS sequence"/>
</dbReference>
<reference evidence="1 2" key="1">
    <citation type="journal article" date="2016" name="Front. Microbiol.">
        <title>Comparative Genomics Analysis of Streptomyces Species Reveals Their Adaptation to the Marine Environment and Their Diversity at the Genomic Level.</title>
        <authorList>
            <person name="Tian X."/>
            <person name="Zhang Z."/>
            <person name="Yang T."/>
            <person name="Chen M."/>
            <person name="Li J."/>
            <person name="Chen F."/>
            <person name="Yang J."/>
            <person name="Li W."/>
            <person name="Zhang B."/>
            <person name="Zhang Z."/>
            <person name="Wu J."/>
            <person name="Zhang C."/>
            <person name="Long L."/>
            <person name="Xiao J."/>
        </authorList>
    </citation>
    <scope>NUCLEOTIDE SEQUENCE [LARGE SCALE GENOMIC DNA]</scope>
    <source>
        <strain evidence="1 2">SCSIO 10429</strain>
    </source>
</reference>
<name>A0A1E7LB94_9ACTN</name>